<dbReference type="GO" id="GO:0005737">
    <property type="term" value="C:cytoplasm"/>
    <property type="evidence" value="ECO:0007669"/>
    <property type="project" value="TreeGrafter"/>
</dbReference>
<keyword evidence="4" id="KW-0904">Protein phosphatase</keyword>
<organism evidence="7 8">
    <name type="scientific">Symbiodinium microadriaticum</name>
    <name type="common">Dinoflagellate</name>
    <name type="synonym">Zooxanthella microadriatica</name>
    <dbReference type="NCBI Taxonomy" id="2951"/>
    <lineage>
        <taxon>Eukaryota</taxon>
        <taxon>Sar</taxon>
        <taxon>Alveolata</taxon>
        <taxon>Dinophyceae</taxon>
        <taxon>Suessiales</taxon>
        <taxon>Symbiodiniaceae</taxon>
        <taxon>Symbiodinium</taxon>
    </lineage>
</organism>
<name>A0A1Q9DQZ5_SYMMI</name>
<feature type="domain" description="Tyrosine specific protein phosphatases" evidence="6">
    <location>
        <begin position="126"/>
        <end position="180"/>
    </location>
</feature>
<dbReference type="SUPFAM" id="SSF52799">
    <property type="entry name" value="(Phosphotyrosine protein) phosphatases II"/>
    <property type="match status" value="1"/>
</dbReference>
<dbReference type="PROSITE" id="PS50056">
    <property type="entry name" value="TYR_PHOSPHATASE_2"/>
    <property type="match status" value="1"/>
</dbReference>
<sequence>MTLAWLREAALVAAHAHQELEGSTKDNVKPTRLDLSSQKQFSHISWQRIDDIGGGLYICGAAALDNKAELSRLGVGCILNCGGEDIYTRSYNCAVGTPLSKRLQGFQVEVLDAEDVEQQDMRAAWQKAASIIDQALRRGDGVVVHCAQGVSRSSSTCIAYLMMKENLPLEGAFRRVFQARDYIRPNVGFWRQLRELDVSLRGRPWQPAGQLDPAGQAGAREIFPGQGQVTVTLYWPWNVWMQSLQKGGVTWQLDGSETMTKCSCRARPRSNEIDMLL</sequence>
<dbReference type="GO" id="GO:0043409">
    <property type="term" value="P:negative regulation of MAPK cascade"/>
    <property type="evidence" value="ECO:0007669"/>
    <property type="project" value="TreeGrafter"/>
</dbReference>
<dbReference type="EMBL" id="LSRX01000427">
    <property type="protein sequence ID" value="OLP97592.1"/>
    <property type="molecule type" value="Genomic_DNA"/>
</dbReference>
<dbReference type="PANTHER" id="PTHR10159">
    <property type="entry name" value="DUAL SPECIFICITY PROTEIN PHOSPHATASE"/>
    <property type="match status" value="1"/>
</dbReference>
<keyword evidence="8" id="KW-1185">Reference proteome</keyword>
<dbReference type="Gene3D" id="3.90.190.10">
    <property type="entry name" value="Protein tyrosine phosphatase superfamily"/>
    <property type="match status" value="1"/>
</dbReference>
<dbReference type="InterPro" id="IPR029021">
    <property type="entry name" value="Prot-tyrosine_phosphatase-like"/>
</dbReference>
<dbReference type="EC" id="3.1.3.48" evidence="2"/>
<dbReference type="AlphaFoldDB" id="A0A1Q9DQZ5"/>
<accession>A0A1Q9DQZ5</accession>
<dbReference type="OrthoDB" id="10252009at2759"/>
<gene>
    <name evidence="7" type="primary">DUSP13</name>
    <name evidence="7" type="ORF">AK812_SmicGene20042</name>
</gene>
<dbReference type="PANTHER" id="PTHR10159:SF524">
    <property type="entry name" value="SPECIFICITY PROTEIN PHOSPHATASE, PUTATIVE-RELATED"/>
    <property type="match status" value="1"/>
</dbReference>
<dbReference type="PROSITE" id="PS50054">
    <property type="entry name" value="TYR_PHOSPHATASE_DUAL"/>
    <property type="match status" value="1"/>
</dbReference>
<dbReference type="Pfam" id="PF00782">
    <property type="entry name" value="DSPc"/>
    <property type="match status" value="1"/>
</dbReference>
<keyword evidence="3" id="KW-0378">Hydrolase</keyword>
<dbReference type="InterPro" id="IPR000387">
    <property type="entry name" value="Tyr_Pase_dom"/>
</dbReference>
<dbReference type="CDD" id="cd14498">
    <property type="entry name" value="DSP"/>
    <property type="match status" value="1"/>
</dbReference>
<comment type="caution">
    <text evidence="7">The sequence shown here is derived from an EMBL/GenBank/DDBJ whole genome shotgun (WGS) entry which is preliminary data.</text>
</comment>
<evidence type="ECO:0000259" key="5">
    <source>
        <dbReference type="PROSITE" id="PS50054"/>
    </source>
</evidence>
<dbReference type="Proteomes" id="UP000186817">
    <property type="component" value="Unassembled WGS sequence"/>
</dbReference>
<dbReference type="InterPro" id="IPR020422">
    <property type="entry name" value="TYR_PHOSPHATASE_DUAL_dom"/>
</dbReference>
<dbReference type="InterPro" id="IPR000340">
    <property type="entry name" value="Dual-sp_phosphatase_cat-dom"/>
</dbReference>
<evidence type="ECO:0000313" key="8">
    <source>
        <dbReference type="Proteomes" id="UP000186817"/>
    </source>
</evidence>
<dbReference type="GO" id="GO:0017017">
    <property type="term" value="F:MAP kinase tyrosine/serine/threonine phosphatase activity"/>
    <property type="evidence" value="ECO:0007669"/>
    <property type="project" value="TreeGrafter"/>
</dbReference>
<evidence type="ECO:0000256" key="1">
    <source>
        <dbReference type="ARBA" id="ARBA00008601"/>
    </source>
</evidence>
<evidence type="ECO:0000256" key="4">
    <source>
        <dbReference type="ARBA" id="ARBA00022912"/>
    </source>
</evidence>
<evidence type="ECO:0000259" key="6">
    <source>
        <dbReference type="PROSITE" id="PS50056"/>
    </source>
</evidence>
<evidence type="ECO:0000256" key="3">
    <source>
        <dbReference type="ARBA" id="ARBA00022801"/>
    </source>
</evidence>
<protein>
    <recommendedName>
        <fullName evidence="2">protein-tyrosine-phosphatase</fullName>
        <ecNumber evidence="2">3.1.3.48</ecNumber>
    </recommendedName>
</protein>
<proteinExistence type="inferred from homology"/>
<dbReference type="InterPro" id="IPR016130">
    <property type="entry name" value="Tyr_Pase_AS"/>
</dbReference>
<dbReference type="SMART" id="SM00195">
    <property type="entry name" value="DSPc"/>
    <property type="match status" value="1"/>
</dbReference>
<comment type="similarity">
    <text evidence="1">Belongs to the protein-tyrosine phosphatase family. Non-receptor class dual specificity subfamily.</text>
</comment>
<evidence type="ECO:0000313" key="7">
    <source>
        <dbReference type="EMBL" id="OLP97592.1"/>
    </source>
</evidence>
<evidence type="ECO:0000256" key="2">
    <source>
        <dbReference type="ARBA" id="ARBA00013064"/>
    </source>
</evidence>
<reference evidence="7 8" key="1">
    <citation type="submission" date="2016-02" db="EMBL/GenBank/DDBJ databases">
        <title>Genome analysis of coral dinoflagellate symbionts highlights evolutionary adaptations to a symbiotic lifestyle.</title>
        <authorList>
            <person name="Aranda M."/>
            <person name="Li Y."/>
            <person name="Liew Y.J."/>
            <person name="Baumgarten S."/>
            <person name="Simakov O."/>
            <person name="Wilson M."/>
            <person name="Piel J."/>
            <person name="Ashoor H."/>
            <person name="Bougouffa S."/>
            <person name="Bajic V.B."/>
            <person name="Ryu T."/>
            <person name="Ravasi T."/>
            <person name="Bayer T."/>
            <person name="Micklem G."/>
            <person name="Kim H."/>
            <person name="Bhak J."/>
            <person name="Lajeunesse T.C."/>
            <person name="Voolstra C.R."/>
        </authorList>
    </citation>
    <scope>NUCLEOTIDE SEQUENCE [LARGE SCALE GENOMIC DNA]</scope>
    <source>
        <strain evidence="7 8">CCMP2467</strain>
    </source>
</reference>
<feature type="domain" description="Tyrosine-protein phosphatase" evidence="5">
    <location>
        <begin position="48"/>
        <end position="202"/>
    </location>
</feature>
<dbReference type="GO" id="GO:0008330">
    <property type="term" value="F:protein tyrosine/threonine phosphatase activity"/>
    <property type="evidence" value="ECO:0007669"/>
    <property type="project" value="TreeGrafter"/>
</dbReference>
<dbReference type="PROSITE" id="PS00383">
    <property type="entry name" value="TYR_PHOSPHATASE_1"/>
    <property type="match status" value="1"/>
</dbReference>
<dbReference type="GO" id="GO:0033550">
    <property type="term" value="F:MAP kinase tyrosine phosphatase activity"/>
    <property type="evidence" value="ECO:0007669"/>
    <property type="project" value="TreeGrafter"/>
</dbReference>